<organism evidence="7 8">
    <name type="scientific">Mycoemilia scoparia</name>
    <dbReference type="NCBI Taxonomy" id="417184"/>
    <lineage>
        <taxon>Eukaryota</taxon>
        <taxon>Fungi</taxon>
        <taxon>Fungi incertae sedis</taxon>
        <taxon>Zoopagomycota</taxon>
        <taxon>Kickxellomycotina</taxon>
        <taxon>Kickxellomycetes</taxon>
        <taxon>Kickxellales</taxon>
        <taxon>Kickxellaceae</taxon>
        <taxon>Mycoemilia</taxon>
    </lineage>
</organism>
<name>A0A9W7ZWE3_9FUNG</name>
<dbReference type="PROSITE" id="PS50040">
    <property type="entry name" value="EF1G_C"/>
    <property type="match status" value="1"/>
</dbReference>
<dbReference type="CDD" id="cd03181">
    <property type="entry name" value="GST_C_EF1Bgamma_like"/>
    <property type="match status" value="1"/>
</dbReference>
<accession>A0A9W7ZWE3</accession>
<evidence type="ECO:0000256" key="2">
    <source>
        <dbReference type="ARBA" id="ARBA00022917"/>
    </source>
</evidence>
<dbReference type="SMART" id="SM01183">
    <property type="entry name" value="EF1G"/>
    <property type="match status" value="1"/>
</dbReference>
<evidence type="ECO:0000313" key="8">
    <source>
        <dbReference type="Proteomes" id="UP001150538"/>
    </source>
</evidence>
<dbReference type="Gene3D" id="3.40.30.10">
    <property type="entry name" value="Glutaredoxin"/>
    <property type="match status" value="1"/>
</dbReference>
<keyword evidence="2 3" id="KW-0648">Protein biosynthesis</keyword>
<feature type="domain" description="GST N-terminal" evidence="5">
    <location>
        <begin position="2"/>
        <end position="83"/>
    </location>
</feature>
<feature type="domain" description="GST C-terminal" evidence="6">
    <location>
        <begin position="88"/>
        <end position="214"/>
    </location>
</feature>
<evidence type="ECO:0000313" key="7">
    <source>
        <dbReference type="EMBL" id="KAJ1913038.1"/>
    </source>
</evidence>
<dbReference type="InterPro" id="IPR004046">
    <property type="entry name" value="GST_C"/>
</dbReference>
<dbReference type="Pfam" id="PF00647">
    <property type="entry name" value="EF1G"/>
    <property type="match status" value="1"/>
</dbReference>
<dbReference type="OrthoDB" id="249703at2759"/>
<dbReference type="InterPro" id="IPR001662">
    <property type="entry name" value="EF1B_G_C"/>
</dbReference>
<comment type="caution">
    <text evidence="7">The sequence shown here is derived from an EMBL/GenBank/DDBJ whole genome shotgun (WGS) entry which is preliminary data.</text>
</comment>
<dbReference type="GO" id="GO:0005737">
    <property type="term" value="C:cytoplasm"/>
    <property type="evidence" value="ECO:0007669"/>
    <property type="project" value="TreeGrafter"/>
</dbReference>
<dbReference type="InterPro" id="IPR010987">
    <property type="entry name" value="Glutathione-S-Trfase_C-like"/>
</dbReference>
<dbReference type="Gene3D" id="1.20.1050.10">
    <property type="match status" value="1"/>
</dbReference>
<dbReference type="GO" id="GO:0005634">
    <property type="term" value="C:nucleus"/>
    <property type="evidence" value="ECO:0007669"/>
    <property type="project" value="TreeGrafter"/>
</dbReference>
<dbReference type="Gene3D" id="3.30.70.1010">
    <property type="entry name" value="Translation elongation factor EF1B, gamma chain, conserved domain"/>
    <property type="match status" value="1"/>
</dbReference>
<dbReference type="Pfam" id="PF02798">
    <property type="entry name" value="GST_N"/>
    <property type="match status" value="1"/>
</dbReference>
<dbReference type="PROSITE" id="PS50405">
    <property type="entry name" value="GST_CTER"/>
    <property type="match status" value="1"/>
</dbReference>
<dbReference type="InterPro" id="IPR036249">
    <property type="entry name" value="Thioredoxin-like_sf"/>
</dbReference>
<dbReference type="InterPro" id="IPR050802">
    <property type="entry name" value="EF-GSTs"/>
</dbReference>
<dbReference type="Proteomes" id="UP001150538">
    <property type="component" value="Unassembled WGS sequence"/>
</dbReference>
<dbReference type="SUPFAM" id="SSF52833">
    <property type="entry name" value="Thioredoxin-like"/>
    <property type="match status" value="1"/>
</dbReference>
<evidence type="ECO:0000259" key="5">
    <source>
        <dbReference type="PROSITE" id="PS50404"/>
    </source>
</evidence>
<dbReference type="GO" id="GO:0003746">
    <property type="term" value="F:translation elongation factor activity"/>
    <property type="evidence" value="ECO:0007669"/>
    <property type="project" value="UniProtKB-UniRule"/>
</dbReference>
<evidence type="ECO:0000256" key="1">
    <source>
        <dbReference type="ARBA" id="ARBA00022768"/>
    </source>
</evidence>
<dbReference type="InterPro" id="IPR004045">
    <property type="entry name" value="Glutathione_S-Trfase_N"/>
</dbReference>
<feature type="domain" description="EF-1-gamma C-terminal" evidence="4">
    <location>
        <begin position="258"/>
        <end position="415"/>
    </location>
</feature>
<dbReference type="SFLD" id="SFLDG00358">
    <property type="entry name" value="Main_(cytGST)"/>
    <property type="match status" value="1"/>
</dbReference>
<dbReference type="EMBL" id="JANBPU010000291">
    <property type="protein sequence ID" value="KAJ1913038.1"/>
    <property type="molecule type" value="Genomic_DNA"/>
</dbReference>
<dbReference type="PROSITE" id="PS50404">
    <property type="entry name" value="GST_NTER"/>
    <property type="match status" value="1"/>
</dbReference>
<dbReference type="SUPFAM" id="SSF47616">
    <property type="entry name" value="GST C-terminal domain-like"/>
    <property type="match status" value="1"/>
</dbReference>
<evidence type="ECO:0000259" key="6">
    <source>
        <dbReference type="PROSITE" id="PS50405"/>
    </source>
</evidence>
<evidence type="ECO:0008006" key="9">
    <source>
        <dbReference type="Google" id="ProtNLM"/>
    </source>
</evidence>
<dbReference type="PANTHER" id="PTHR43986">
    <property type="entry name" value="ELONGATION FACTOR 1-GAMMA"/>
    <property type="match status" value="1"/>
</dbReference>
<evidence type="ECO:0000259" key="4">
    <source>
        <dbReference type="PROSITE" id="PS50040"/>
    </source>
</evidence>
<dbReference type="AlphaFoldDB" id="A0A9W7ZWE3"/>
<dbReference type="SUPFAM" id="SSF89942">
    <property type="entry name" value="eEF1-gamma domain"/>
    <property type="match status" value="1"/>
</dbReference>
<dbReference type="SFLD" id="SFLDS00019">
    <property type="entry name" value="Glutathione_Transferase_(cytos"/>
    <property type="match status" value="1"/>
</dbReference>
<protein>
    <recommendedName>
        <fullName evidence="9">Elongation factor 1-gamma</fullName>
    </recommendedName>
</protein>
<dbReference type="FunFam" id="3.30.70.1010:FF:000001">
    <property type="entry name" value="Elongation factor 1-gamma 1"/>
    <property type="match status" value="1"/>
</dbReference>
<dbReference type="Pfam" id="PF00043">
    <property type="entry name" value="GST_C"/>
    <property type="match status" value="1"/>
</dbReference>
<keyword evidence="1 3" id="KW-0251">Elongation factor</keyword>
<dbReference type="InterPro" id="IPR036282">
    <property type="entry name" value="Glutathione-S-Trfase_C_sf"/>
</dbReference>
<sequence>MAIGKLLATPGNTRAFKALIVAKYNGVELDSNLTLQMGVDNKTPEYLAKFPTGKVPVFEKPGLNLTDSTAIAYYIASQKADSPLLGKTAEETAQILQYLFFAEAEISPAIALALYPRLGFNTYFKPSVQQGDELLKRFLGTLNNILLDKTFLVGERLTVADINMVCDLFPLYKFLLDKKYRKEIRNVTRYFKTLVNQPIIKEVVGEFVYCETPVEYVPPKKEKAPKKEAAKPAAAEKPKPAAAPAATAAEAAAPAPKPKSKLDLLPKSQFNLEDWKRFYSNNDTVPTAMDYFWKNFDPEGYAIWKVDYKYPEDLTLTFMSNNLIGGFYNRLGRATKYAFGSMLVLGTNNDNIISGYFVIRGQEIPEEVTDAADFDSYQFTKVDHNDPKVRQEIQDYFAWDGPTLPRPCADGKVFK</sequence>
<dbReference type="InterPro" id="IPR040079">
    <property type="entry name" value="Glutathione_S-Trfase"/>
</dbReference>
<reference evidence="7" key="1">
    <citation type="submission" date="2022-07" db="EMBL/GenBank/DDBJ databases">
        <title>Phylogenomic reconstructions and comparative analyses of Kickxellomycotina fungi.</title>
        <authorList>
            <person name="Reynolds N.K."/>
            <person name="Stajich J.E."/>
            <person name="Barry K."/>
            <person name="Grigoriev I.V."/>
            <person name="Crous P."/>
            <person name="Smith M.E."/>
        </authorList>
    </citation>
    <scope>NUCLEOTIDE SEQUENCE</scope>
    <source>
        <strain evidence="7">NBRC 100468</strain>
    </source>
</reference>
<dbReference type="FunFam" id="1.20.1050.10:FF:000006">
    <property type="entry name" value="Elongation factor 1 gamma"/>
    <property type="match status" value="1"/>
</dbReference>
<dbReference type="CDD" id="cd03044">
    <property type="entry name" value="GST_N_EF1Bgamma"/>
    <property type="match status" value="1"/>
</dbReference>
<keyword evidence="8" id="KW-1185">Reference proteome</keyword>
<evidence type="ECO:0000256" key="3">
    <source>
        <dbReference type="PROSITE-ProRule" id="PRU00519"/>
    </source>
</evidence>
<dbReference type="InterPro" id="IPR036433">
    <property type="entry name" value="EF1B_G_C_sf"/>
</dbReference>
<gene>
    <name evidence="7" type="ORF">H4219_005374</name>
</gene>
<proteinExistence type="predicted"/>
<dbReference type="PANTHER" id="PTHR43986:SF1">
    <property type="entry name" value="ELONGATION FACTOR 1-GAMMA"/>
    <property type="match status" value="1"/>
</dbReference>